<comment type="caution">
    <text evidence="1">The sequence shown here is derived from an EMBL/GenBank/DDBJ whole genome shotgun (WGS) entry which is preliminary data.</text>
</comment>
<dbReference type="EMBL" id="JALJZU010000005">
    <property type="protein sequence ID" value="MCP2008997.1"/>
    <property type="molecule type" value="Genomic_DNA"/>
</dbReference>
<sequence length="282" mass="30570">MAHTSISFPIETTLRNIQTPTITPVINNYFNNGGKIVMMESSVAQYTSGGHLNNNGLEKNGTIVIGTFAIDAYAKTMNISPLWAARDLTVHELGHAYYQQRDYITNPGDNAPIAAKVEWCMTREAEATFFSFTVAVENHAQGGNLRVPGTDSQPDLYSAMLSAIGGIDPRSSQYEIQGIAFAKNIFKNDTKYVSYCSNPDNWKRPSYLPPEDFVDDGGHGGGFGGAWNALGVYVPERIPGGYWQTPPPLPSDATGPHTEVTPLDIALVGIASTSGYKLDVMV</sequence>
<protein>
    <submittedName>
        <fullName evidence="1">Uncharacterized protein</fullName>
    </submittedName>
</protein>
<dbReference type="Proteomes" id="UP001162889">
    <property type="component" value="Unassembled WGS sequence"/>
</dbReference>
<evidence type="ECO:0000313" key="3">
    <source>
        <dbReference type="Proteomes" id="UP001155901"/>
    </source>
</evidence>
<name>A0AA41H7R8_9BURK</name>
<dbReference type="EMBL" id="JAHTGR010000012">
    <property type="protein sequence ID" value="MBV6323643.1"/>
    <property type="molecule type" value="Genomic_DNA"/>
</dbReference>
<keyword evidence="4" id="KW-1185">Reference proteome</keyword>
<reference evidence="1" key="1">
    <citation type="submission" date="2021-07" db="EMBL/GenBank/DDBJ databases">
        <title>Characterization of violacein-producing bacteria and related species.</title>
        <authorList>
            <person name="Wilson H.S."/>
            <person name="De Leon M.E."/>
        </authorList>
    </citation>
    <scope>NUCLEOTIDE SEQUENCE</scope>
    <source>
        <strain evidence="1">HSC-15S17</strain>
    </source>
</reference>
<organism evidence="1 3">
    <name type="scientific">Duganella violaceipulchra</name>
    <dbReference type="NCBI Taxonomy" id="2849652"/>
    <lineage>
        <taxon>Bacteria</taxon>
        <taxon>Pseudomonadati</taxon>
        <taxon>Pseudomonadota</taxon>
        <taxon>Betaproteobacteria</taxon>
        <taxon>Burkholderiales</taxon>
        <taxon>Oxalobacteraceae</taxon>
        <taxon>Telluria group</taxon>
        <taxon>Duganella</taxon>
    </lineage>
</organism>
<gene>
    <name evidence="1" type="ORF">KVP70_22150</name>
    <name evidence="2" type="ORF">L1274_002710</name>
</gene>
<dbReference type="AlphaFoldDB" id="A0AA41H7R8"/>
<evidence type="ECO:0000313" key="1">
    <source>
        <dbReference type="EMBL" id="MBV6323643.1"/>
    </source>
</evidence>
<evidence type="ECO:0000313" key="2">
    <source>
        <dbReference type="EMBL" id="MCP2008997.1"/>
    </source>
</evidence>
<reference evidence="2" key="2">
    <citation type="submission" date="2022-03" db="EMBL/GenBank/DDBJ databases">
        <title>Genome Encyclopedia of Bacteria and Archaea VI: Functional Genomics of Type Strains.</title>
        <authorList>
            <person name="Whitman W."/>
        </authorList>
    </citation>
    <scope>NUCLEOTIDE SEQUENCE</scope>
    <source>
        <strain evidence="2">HSC-15S17</strain>
    </source>
</reference>
<accession>A0AA41H7R8</accession>
<evidence type="ECO:0000313" key="4">
    <source>
        <dbReference type="Proteomes" id="UP001162889"/>
    </source>
</evidence>
<dbReference type="RefSeq" id="WP_217944391.1">
    <property type="nucleotide sequence ID" value="NZ_JAHTGR010000012.1"/>
</dbReference>
<proteinExistence type="predicted"/>
<dbReference type="Proteomes" id="UP001155901">
    <property type="component" value="Unassembled WGS sequence"/>
</dbReference>